<evidence type="ECO:0000313" key="3">
    <source>
        <dbReference type="Proteomes" id="UP000016960"/>
    </source>
</evidence>
<dbReference type="Proteomes" id="UP000016960">
    <property type="component" value="Unassembled WGS sequence"/>
</dbReference>
<accession>U5DLI8</accession>
<evidence type="ECO:0000256" key="1">
    <source>
        <dbReference type="SAM" id="Phobius"/>
    </source>
</evidence>
<dbReference type="eggNOG" id="ENOG502Z8V4">
    <property type="taxonomic scope" value="Bacteria"/>
</dbReference>
<dbReference type="InParanoid" id="U5DLI8"/>
<keyword evidence="1" id="KW-1133">Transmembrane helix</keyword>
<protein>
    <submittedName>
        <fullName evidence="2">Uncharacterized protein</fullName>
    </submittedName>
</protein>
<sequence>MTMLSRGLIVPASRVQETYRFSEPSLYLAFGAIALIAVAGIGSFFTSRMELERRVRASGSEPAILGPVLVEPQTIGALRIDVRALLGRNEWAVFEIQALDATGKVVASAVKGAWSESISGRDPDLQAGLDLRSRQSRELTLVISVLERGDVRTGASPQSLQQPIDFAVRVRSGAIDGRFLWGGLFVSLFFAGATWFQTLTSGRRVIEAVNPDSDAAGRAILGGENIMLRVLAIVLSDETSPPTLKVRLRVSNSQGQTLYRDSQEIRLKFRHNDGEIDGAMGAALFFLTIAERNSYGVSVEVEPDGPIDRTHLVVTEGVRTRGKARVAFVEN</sequence>
<keyword evidence="1" id="KW-0812">Transmembrane</keyword>
<feature type="transmembrane region" description="Helical" evidence="1">
    <location>
        <begin position="26"/>
        <end position="46"/>
    </location>
</feature>
<proteinExistence type="predicted"/>
<dbReference type="EMBL" id="ASSJ01000075">
    <property type="protein sequence ID" value="ERN40575.1"/>
    <property type="molecule type" value="Genomic_DNA"/>
</dbReference>
<dbReference type="STRING" id="582515.KR51_00029020"/>
<dbReference type="AlphaFoldDB" id="U5DLI8"/>
<comment type="caution">
    <text evidence="2">The sequence shown here is derived from an EMBL/GenBank/DDBJ whole genome shotgun (WGS) entry which is preliminary data.</text>
</comment>
<keyword evidence="1" id="KW-0472">Membrane</keyword>
<gene>
    <name evidence="2" type="ORF">KR51_00029020</name>
</gene>
<keyword evidence="3" id="KW-1185">Reference proteome</keyword>
<feature type="transmembrane region" description="Helical" evidence="1">
    <location>
        <begin position="179"/>
        <end position="196"/>
    </location>
</feature>
<reference evidence="2 3" key="1">
    <citation type="submission" date="2013-05" db="EMBL/GenBank/DDBJ databases">
        <title>Draft genome sequence of Rubidibacter lacunae KORDI 51-2.</title>
        <authorList>
            <person name="Choi D.H."/>
            <person name="Noh J.H."/>
            <person name="Kwon K.-K."/>
            <person name="Lee J.-H."/>
            <person name="Ryu J.-Y."/>
        </authorList>
    </citation>
    <scope>NUCLEOTIDE SEQUENCE [LARGE SCALE GENOMIC DNA]</scope>
    <source>
        <strain evidence="2 3">KORDI 51-2</strain>
    </source>
</reference>
<name>U5DLI8_9CHRO</name>
<evidence type="ECO:0000313" key="2">
    <source>
        <dbReference type="EMBL" id="ERN40575.1"/>
    </source>
</evidence>
<organism evidence="2 3">
    <name type="scientific">Rubidibacter lacunae KORDI 51-2</name>
    <dbReference type="NCBI Taxonomy" id="582515"/>
    <lineage>
        <taxon>Bacteria</taxon>
        <taxon>Bacillati</taxon>
        <taxon>Cyanobacteriota</taxon>
        <taxon>Cyanophyceae</taxon>
        <taxon>Oscillatoriophycideae</taxon>
        <taxon>Chroococcales</taxon>
        <taxon>Aphanothecaceae</taxon>
        <taxon>Rubidibacter</taxon>
    </lineage>
</organism>